<dbReference type="GO" id="GO:0008168">
    <property type="term" value="F:methyltransferase activity"/>
    <property type="evidence" value="ECO:0007669"/>
    <property type="project" value="UniProtKB-KW"/>
</dbReference>
<sequence length="84" mass="9650">MADLSQFQHPRLARMYERISAESEQLGTAERRDRTLTGLTGRVIEVGASNRLNFRHYPDTVAEVVAVEPDDHLRRRLCVSPQCR</sequence>
<protein>
    <submittedName>
        <fullName evidence="1">Methylase involved in ubiquinone/menaquinone biosynthesis</fullName>
    </submittedName>
</protein>
<organism evidence="1">
    <name type="scientific">uncultured Mycobacterium sp</name>
    <dbReference type="NCBI Taxonomy" id="171292"/>
    <lineage>
        <taxon>Bacteria</taxon>
        <taxon>Bacillati</taxon>
        <taxon>Actinomycetota</taxon>
        <taxon>Actinomycetes</taxon>
        <taxon>Mycobacteriales</taxon>
        <taxon>Mycobacteriaceae</taxon>
        <taxon>Mycobacterium</taxon>
        <taxon>environmental samples</taxon>
    </lineage>
</organism>
<evidence type="ECO:0000313" key="1">
    <source>
        <dbReference type="EMBL" id="SBS77490.1"/>
    </source>
</evidence>
<dbReference type="GO" id="GO:0032259">
    <property type="term" value="P:methylation"/>
    <property type="evidence" value="ECO:0007669"/>
    <property type="project" value="UniProtKB-KW"/>
</dbReference>
<proteinExistence type="predicted"/>
<reference evidence="1" key="1">
    <citation type="submission" date="2016-03" db="EMBL/GenBank/DDBJ databases">
        <authorList>
            <person name="Ploux O."/>
        </authorList>
    </citation>
    <scope>NUCLEOTIDE SEQUENCE</scope>
    <source>
        <strain evidence="1">UC10</strain>
    </source>
</reference>
<accession>A0A1Y5PJ90</accession>
<name>A0A1Y5PJ90_9MYCO</name>
<keyword evidence="1" id="KW-0489">Methyltransferase</keyword>
<dbReference type="EMBL" id="FLQS01000039">
    <property type="protein sequence ID" value="SBS77490.1"/>
    <property type="molecule type" value="Genomic_DNA"/>
</dbReference>
<keyword evidence="1" id="KW-0830">Ubiquinone</keyword>
<dbReference type="AlphaFoldDB" id="A0A1Y5PJ90"/>
<gene>
    <name evidence="1" type="ORF">MHPYR_440002</name>
</gene>
<keyword evidence="1" id="KW-0808">Transferase</keyword>